<dbReference type="AlphaFoldDB" id="A0A5R8PCN1"/>
<reference evidence="2 3" key="1">
    <citation type="submission" date="2019-05" db="EMBL/GenBank/DDBJ databases">
        <title>Genomes sequences of two Nocardia cyriacigeorgica environmental isolates, type strains Nocardia asteroides ATCC 19247 and Nocardia cyriacigeorgica DSM 44484.</title>
        <authorList>
            <person name="Vautrin F."/>
            <person name="Bergeron E."/>
            <person name="Dubost A."/>
            <person name="Abrouk D."/>
            <person name="Rodriguez Nava V."/>
            <person name="Pujic P."/>
        </authorList>
    </citation>
    <scope>NUCLEOTIDE SEQUENCE [LARGE SCALE GENOMIC DNA]</scope>
    <source>
        <strain evidence="2 3">EML 1456</strain>
    </source>
</reference>
<evidence type="ECO:0000313" key="2">
    <source>
        <dbReference type="EMBL" id="TLG05300.1"/>
    </source>
</evidence>
<evidence type="ECO:0000259" key="1">
    <source>
        <dbReference type="PROSITE" id="PS50995"/>
    </source>
</evidence>
<dbReference type="SMART" id="SM00347">
    <property type="entry name" value="HTH_MARR"/>
    <property type="match status" value="1"/>
</dbReference>
<dbReference type="PROSITE" id="PS50995">
    <property type="entry name" value="HTH_MARR_2"/>
    <property type="match status" value="1"/>
</dbReference>
<dbReference type="SUPFAM" id="SSF46785">
    <property type="entry name" value="Winged helix' DNA-binding domain"/>
    <property type="match status" value="1"/>
</dbReference>
<accession>A0A5R8PCN1</accession>
<dbReference type="GO" id="GO:0003677">
    <property type="term" value="F:DNA binding"/>
    <property type="evidence" value="ECO:0007669"/>
    <property type="project" value="UniProtKB-KW"/>
</dbReference>
<dbReference type="Proteomes" id="UP000308349">
    <property type="component" value="Unassembled WGS sequence"/>
</dbReference>
<dbReference type="EMBL" id="VBUU01000021">
    <property type="protein sequence ID" value="TLG05300.1"/>
    <property type="molecule type" value="Genomic_DNA"/>
</dbReference>
<protein>
    <submittedName>
        <fullName evidence="2">Winged helix DNA-binding protein</fullName>
    </submittedName>
</protein>
<dbReference type="InterPro" id="IPR000835">
    <property type="entry name" value="HTH_MarR-typ"/>
</dbReference>
<evidence type="ECO:0000313" key="3">
    <source>
        <dbReference type="Proteomes" id="UP000308349"/>
    </source>
</evidence>
<dbReference type="PANTHER" id="PTHR33164:SF43">
    <property type="entry name" value="HTH-TYPE TRANSCRIPTIONAL REPRESSOR YETL"/>
    <property type="match status" value="1"/>
</dbReference>
<name>A0A5R8PCN1_9NOCA</name>
<dbReference type="GO" id="GO:0003700">
    <property type="term" value="F:DNA-binding transcription factor activity"/>
    <property type="evidence" value="ECO:0007669"/>
    <property type="project" value="InterPro"/>
</dbReference>
<dbReference type="GO" id="GO:0006950">
    <property type="term" value="P:response to stress"/>
    <property type="evidence" value="ECO:0007669"/>
    <property type="project" value="TreeGrafter"/>
</dbReference>
<dbReference type="PANTHER" id="PTHR33164">
    <property type="entry name" value="TRANSCRIPTIONAL REGULATOR, MARR FAMILY"/>
    <property type="match status" value="1"/>
</dbReference>
<organism evidence="2 3">
    <name type="scientific">Nocardia cyriacigeorgica</name>
    <dbReference type="NCBI Taxonomy" id="135487"/>
    <lineage>
        <taxon>Bacteria</taxon>
        <taxon>Bacillati</taxon>
        <taxon>Actinomycetota</taxon>
        <taxon>Actinomycetes</taxon>
        <taxon>Mycobacteriales</taxon>
        <taxon>Nocardiaceae</taxon>
        <taxon>Nocardia</taxon>
    </lineage>
</organism>
<dbReference type="InterPro" id="IPR039422">
    <property type="entry name" value="MarR/SlyA-like"/>
</dbReference>
<sequence>MYISDVVEYVLVTDTIGSADDSDIVEFLGAVTDVRRMISTLTLPVARKRGISERALGIIYLVYAGLDRPSLLVEYLNVLPSTITTDVEKLVAAGLLRRTLSPADRRVTILEVTRKGIATQQQSLRELHAYFRTRAAGVSLEELHSCIATLRKLSGQPQPSIPNPMREPGTTD</sequence>
<dbReference type="Pfam" id="PF12802">
    <property type="entry name" value="MarR_2"/>
    <property type="match status" value="1"/>
</dbReference>
<feature type="domain" description="HTH marR-type" evidence="1">
    <location>
        <begin position="21"/>
        <end position="155"/>
    </location>
</feature>
<comment type="caution">
    <text evidence="2">The sequence shown here is derived from an EMBL/GenBank/DDBJ whole genome shotgun (WGS) entry which is preliminary data.</text>
</comment>
<dbReference type="OrthoDB" id="162531at2"/>
<proteinExistence type="predicted"/>
<dbReference type="InterPro" id="IPR036390">
    <property type="entry name" value="WH_DNA-bd_sf"/>
</dbReference>
<dbReference type="InterPro" id="IPR036388">
    <property type="entry name" value="WH-like_DNA-bd_sf"/>
</dbReference>
<dbReference type="RefSeq" id="WP_138457323.1">
    <property type="nucleotide sequence ID" value="NZ_VBUU01000021.1"/>
</dbReference>
<keyword evidence="2" id="KW-0238">DNA-binding</keyword>
<dbReference type="Gene3D" id="1.10.10.10">
    <property type="entry name" value="Winged helix-like DNA-binding domain superfamily/Winged helix DNA-binding domain"/>
    <property type="match status" value="1"/>
</dbReference>
<gene>
    <name evidence="2" type="ORF">FEK35_19200</name>
</gene>